<evidence type="ECO:0000313" key="1">
    <source>
        <dbReference type="EMBL" id="ONF93401.1"/>
    </source>
</evidence>
<proteinExistence type="predicted"/>
<sequence>MDRRFGNIRLFKILSSLVVMRLFKLKRQTRRINIKVKLVIFQTSPVWNLTDPTNHFKNTLNMSQNLERISFSHSIYS</sequence>
<gene>
    <name evidence="1" type="ORF">BWD14_07615</name>
</gene>
<comment type="caution">
    <text evidence="1">The sequence shown here is derived from an EMBL/GenBank/DDBJ whole genome shotgun (WGS) entry which is preliminary data.</text>
</comment>
<reference evidence="1 2" key="1">
    <citation type="submission" date="2017-01" db="EMBL/GenBank/DDBJ databases">
        <title>Comparative genomic analysis of Brazilian Leptospira santarosai.</title>
        <authorList>
            <person name="Moreno L.Z."/>
            <person name="Miraglia F."/>
            <person name="Kremer F.S."/>
            <person name="Eslabao M.R."/>
            <person name="Lilenbaum W."/>
            <person name="Dellagostin O.A."/>
            <person name="Moreno A.M."/>
        </authorList>
    </citation>
    <scope>NUCLEOTIDE SEQUENCE [LARGE SCALE GENOMIC DNA]</scope>
    <source>
        <strain evidence="1 2">M52/8-19</strain>
    </source>
</reference>
<name>A0AB73MB13_9LEPT</name>
<protein>
    <submittedName>
        <fullName evidence="1">Uncharacterized protein</fullName>
    </submittedName>
</protein>
<organism evidence="1 2">
    <name type="scientific">Leptospira santarosai</name>
    <dbReference type="NCBI Taxonomy" id="28183"/>
    <lineage>
        <taxon>Bacteria</taxon>
        <taxon>Pseudomonadati</taxon>
        <taxon>Spirochaetota</taxon>
        <taxon>Spirochaetia</taxon>
        <taxon>Leptospirales</taxon>
        <taxon>Leptospiraceae</taxon>
        <taxon>Leptospira</taxon>
    </lineage>
</organism>
<dbReference type="EMBL" id="MTSU01000005">
    <property type="protein sequence ID" value="ONF93401.1"/>
    <property type="molecule type" value="Genomic_DNA"/>
</dbReference>
<accession>A0AB73MB13</accession>
<dbReference type="AlphaFoldDB" id="A0AB73MB13"/>
<evidence type="ECO:0000313" key="2">
    <source>
        <dbReference type="Proteomes" id="UP000189337"/>
    </source>
</evidence>
<dbReference type="Proteomes" id="UP000189337">
    <property type="component" value="Unassembled WGS sequence"/>
</dbReference>